<dbReference type="PANTHER" id="PTHR23011:SF28">
    <property type="entry name" value="CYCLIC NUCLEOTIDE-BINDING DOMAIN CONTAINING PROTEIN"/>
    <property type="match status" value="1"/>
</dbReference>
<evidence type="ECO:0000313" key="3">
    <source>
        <dbReference type="EMBL" id="ORZ37558.1"/>
    </source>
</evidence>
<protein>
    <recommendedName>
        <fullName evidence="2">Cyclic nucleotide-binding domain-containing protein</fullName>
    </recommendedName>
</protein>
<name>A0A1Y2HSI7_9FUNG</name>
<dbReference type="EMBL" id="MCFL01000012">
    <property type="protein sequence ID" value="ORZ37558.1"/>
    <property type="molecule type" value="Genomic_DNA"/>
</dbReference>
<dbReference type="InterPro" id="IPR000595">
    <property type="entry name" value="cNMP-bd_dom"/>
</dbReference>
<proteinExistence type="predicted"/>
<feature type="compositionally biased region" description="Polar residues" evidence="1">
    <location>
        <begin position="434"/>
        <end position="453"/>
    </location>
</feature>
<sequence length="461" mass="51777">MNTFRWFALFDEYSINVAQNGRRSALSAQQSMGSGAIIRKSASTASGGESTASGSGSSGYVNSAALFRPVLSDYAASRAMFAVPPALRHVLTYVPRNQRSESDIHLIFKSSTPSMYIIVRGTCDVFRTENLAPGRYWRRVLRPLAAGDLFGDLGVRTDYDSIIERQVGIANQVKLQFLAQSPVGRHMTDEERQDLAQLGVVHEYARGEVIVHEGEQVKHVLAVRSGTVRVVKYVEFWYQRIDILPHDAPIDGKSVVENLPVSRRTALATPKYMQWHRRPDNAHCYRQDRGDKIEGEFLVIGELHSGDFTEEQTVRITPQSTVDVAKHQSLIRNVASRHVVDANAVFYSQATYIADEPCEIIKFPNVEFLKVASDETLTAMQTIVNMRPTVDVQVNEYLRHRAYGKVKQKVVSEVLGRQDREQTEKFFAMETQHVRTATSNRNRTSNAKSSLTAPNIKKKST</sequence>
<dbReference type="PANTHER" id="PTHR23011">
    <property type="entry name" value="CYCLIC NUCLEOTIDE-BINDING DOMAIN CONTAINING PROTEIN"/>
    <property type="match status" value="1"/>
</dbReference>
<organism evidence="3 4">
    <name type="scientific">Catenaria anguillulae PL171</name>
    <dbReference type="NCBI Taxonomy" id="765915"/>
    <lineage>
        <taxon>Eukaryota</taxon>
        <taxon>Fungi</taxon>
        <taxon>Fungi incertae sedis</taxon>
        <taxon>Blastocladiomycota</taxon>
        <taxon>Blastocladiomycetes</taxon>
        <taxon>Blastocladiales</taxon>
        <taxon>Catenariaceae</taxon>
        <taxon>Catenaria</taxon>
    </lineage>
</organism>
<feature type="region of interest" description="Disordered" evidence="1">
    <location>
        <begin position="434"/>
        <end position="461"/>
    </location>
</feature>
<dbReference type="InterPro" id="IPR018490">
    <property type="entry name" value="cNMP-bd_dom_sf"/>
</dbReference>
<dbReference type="OrthoDB" id="417078at2759"/>
<evidence type="ECO:0000313" key="4">
    <source>
        <dbReference type="Proteomes" id="UP000193411"/>
    </source>
</evidence>
<dbReference type="CDD" id="cd00038">
    <property type="entry name" value="CAP_ED"/>
    <property type="match status" value="1"/>
</dbReference>
<gene>
    <name evidence="3" type="ORF">BCR44DRAFT_1498009</name>
</gene>
<dbReference type="InterPro" id="IPR014710">
    <property type="entry name" value="RmlC-like_jellyroll"/>
</dbReference>
<feature type="domain" description="Cyclic nucleotide-binding" evidence="2">
    <location>
        <begin position="183"/>
        <end position="232"/>
    </location>
</feature>
<evidence type="ECO:0000256" key="1">
    <source>
        <dbReference type="SAM" id="MobiDB-lite"/>
    </source>
</evidence>
<comment type="caution">
    <text evidence="3">The sequence shown here is derived from an EMBL/GenBank/DDBJ whole genome shotgun (WGS) entry which is preliminary data.</text>
</comment>
<feature type="domain" description="Cyclic nucleotide-binding" evidence="2">
    <location>
        <begin position="114"/>
        <end position="155"/>
    </location>
</feature>
<dbReference type="PROSITE" id="PS50042">
    <property type="entry name" value="CNMP_BINDING_3"/>
    <property type="match status" value="2"/>
</dbReference>
<evidence type="ECO:0000259" key="2">
    <source>
        <dbReference type="PROSITE" id="PS50042"/>
    </source>
</evidence>
<accession>A0A1Y2HSI7</accession>
<dbReference type="SUPFAM" id="SSF51206">
    <property type="entry name" value="cAMP-binding domain-like"/>
    <property type="match status" value="1"/>
</dbReference>
<dbReference type="AlphaFoldDB" id="A0A1Y2HSI7"/>
<dbReference type="Gene3D" id="2.60.120.10">
    <property type="entry name" value="Jelly Rolls"/>
    <property type="match status" value="1"/>
</dbReference>
<keyword evidence="4" id="KW-1185">Reference proteome</keyword>
<reference evidence="3 4" key="1">
    <citation type="submission" date="2016-07" db="EMBL/GenBank/DDBJ databases">
        <title>Pervasive Adenine N6-methylation of Active Genes in Fungi.</title>
        <authorList>
            <consortium name="DOE Joint Genome Institute"/>
            <person name="Mondo S.J."/>
            <person name="Dannebaum R.O."/>
            <person name="Kuo R.C."/>
            <person name="Labutti K."/>
            <person name="Haridas S."/>
            <person name="Kuo A."/>
            <person name="Salamov A."/>
            <person name="Ahrendt S.R."/>
            <person name="Lipzen A."/>
            <person name="Sullivan W."/>
            <person name="Andreopoulos W.B."/>
            <person name="Clum A."/>
            <person name="Lindquist E."/>
            <person name="Daum C."/>
            <person name="Ramamoorthy G.K."/>
            <person name="Gryganskyi A."/>
            <person name="Culley D."/>
            <person name="Magnuson J.K."/>
            <person name="James T.Y."/>
            <person name="O'Malley M.A."/>
            <person name="Stajich J.E."/>
            <person name="Spatafora J.W."/>
            <person name="Visel A."/>
            <person name="Grigoriev I.V."/>
        </authorList>
    </citation>
    <scope>NUCLEOTIDE SEQUENCE [LARGE SCALE GENOMIC DNA]</scope>
    <source>
        <strain evidence="3 4">PL171</strain>
    </source>
</reference>
<dbReference type="Proteomes" id="UP000193411">
    <property type="component" value="Unassembled WGS sequence"/>
</dbReference>